<sequence>MKKNILIIDDSALMRRVLSDIINSVSDYQVTGLAVNGLEGLDCLIKNSYDAVVLDINMPKMNGLELMEQIKKHRIRTNVVIVSTVAKEGAYETIRALELGAFDFVTKPESFYETKSDSFRAKLLQTIHYATRSTKLEKNNDFSNSIHKNRTDRASDTVLERKTKEVRKPKRSPVKNNKLIALACSTGGPKALQSVIPQLPKNLNAPLLIVQHMPAGFTRSLAERLDELSELEVKEAEAGDVLEKGKVYIAKGGNHMRIQHQGSRAIISLDNDPPRSGLRPCADFMYDSLCDSAYDEIVCVVLTGMGSDGTKGISKLNETKNIYVIAQDMETSTVYGMPKAIAKAGIVDEVLPLEEIKTAITNYVGVQ</sequence>
<comment type="function">
    <text evidence="4">Involved in chemotaxis. Part of a chemotaxis signal transduction system that modulates chemotaxis in response to various stimuli. Catalyzes the demethylation of specific methylglutamate residues introduced into the chemoreceptors (methyl-accepting chemotaxis proteins or MCP) by CheR. Also mediates the irreversible deamidation of specific glutamine residues to glutamic acid.</text>
</comment>
<dbReference type="SUPFAM" id="SSF52172">
    <property type="entry name" value="CheY-like"/>
    <property type="match status" value="1"/>
</dbReference>
<comment type="similarity">
    <text evidence="4">Belongs to the CheB family.</text>
</comment>
<dbReference type="InterPro" id="IPR011006">
    <property type="entry name" value="CheY-like_superfamily"/>
</dbReference>
<dbReference type="OrthoDB" id="9793421at2"/>
<dbReference type="GO" id="GO:0050568">
    <property type="term" value="F:protein-glutamine glutaminase activity"/>
    <property type="evidence" value="ECO:0007669"/>
    <property type="project" value="UniProtKB-UniRule"/>
</dbReference>
<gene>
    <name evidence="4" type="primary">cheB</name>
    <name evidence="10" type="ORF">SAMN04487772_101100</name>
</gene>
<dbReference type="GO" id="GO:0005737">
    <property type="term" value="C:cytoplasm"/>
    <property type="evidence" value="ECO:0007669"/>
    <property type="project" value="UniProtKB-SubCell"/>
</dbReference>
<dbReference type="Pfam" id="PF00072">
    <property type="entry name" value="Response_reg"/>
    <property type="match status" value="1"/>
</dbReference>
<dbReference type="SUPFAM" id="SSF52738">
    <property type="entry name" value="Methylesterase CheB, C-terminal domain"/>
    <property type="match status" value="1"/>
</dbReference>
<dbReference type="CDD" id="cd16432">
    <property type="entry name" value="CheB_Rec"/>
    <property type="match status" value="1"/>
</dbReference>
<keyword evidence="4" id="KW-0963">Cytoplasm</keyword>
<accession>A0A1H9Y2V4</accession>
<comment type="subcellular location">
    <subcellularLocation>
        <location evidence="4">Cytoplasm</location>
    </subcellularLocation>
</comment>
<dbReference type="Gene3D" id="3.40.50.2300">
    <property type="match status" value="1"/>
</dbReference>
<dbReference type="CDD" id="cd17541">
    <property type="entry name" value="REC_CheB-like"/>
    <property type="match status" value="1"/>
</dbReference>
<feature type="active site" evidence="4 5">
    <location>
        <position position="308"/>
    </location>
</feature>
<dbReference type="GO" id="GO:0006935">
    <property type="term" value="P:chemotaxis"/>
    <property type="evidence" value="ECO:0007669"/>
    <property type="project" value="UniProtKB-UniRule"/>
</dbReference>
<dbReference type="PROSITE" id="PS50110">
    <property type="entry name" value="RESPONSE_REGULATORY"/>
    <property type="match status" value="1"/>
</dbReference>
<dbReference type="HAMAP" id="MF_00099">
    <property type="entry name" value="CheB_chemtxs"/>
    <property type="match status" value="1"/>
</dbReference>
<comment type="catalytic activity">
    <reaction evidence="4">
        <text>L-glutaminyl-[protein] + H2O = L-glutamyl-[protein] + NH4(+)</text>
        <dbReference type="Rhea" id="RHEA:16441"/>
        <dbReference type="Rhea" id="RHEA-COMP:10207"/>
        <dbReference type="Rhea" id="RHEA-COMP:10208"/>
        <dbReference type="ChEBI" id="CHEBI:15377"/>
        <dbReference type="ChEBI" id="CHEBI:28938"/>
        <dbReference type="ChEBI" id="CHEBI:29973"/>
        <dbReference type="ChEBI" id="CHEBI:30011"/>
        <dbReference type="EC" id="3.5.1.44"/>
    </reaction>
</comment>
<evidence type="ECO:0000313" key="10">
    <source>
        <dbReference type="EMBL" id="SES63112.1"/>
    </source>
</evidence>
<dbReference type="PANTHER" id="PTHR42872">
    <property type="entry name" value="PROTEIN-GLUTAMATE METHYLESTERASE/PROTEIN-GLUTAMINE GLUTAMINASE"/>
    <property type="match status" value="1"/>
</dbReference>
<dbReference type="NCBIfam" id="NF001965">
    <property type="entry name" value="PRK00742.1"/>
    <property type="match status" value="1"/>
</dbReference>
<dbReference type="InterPro" id="IPR008248">
    <property type="entry name" value="CheB-like"/>
</dbReference>
<dbReference type="AlphaFoldDB" id="A0A1H9Y2V4"/>
<keyword evidence="1 4" id="KW-0378">Hydrolase</keyword>
<comment type="domain">
    <text evidence="4">Contains a C-terminal catalytic domain, and an N-terminal region which modulates catalytic activity.</text>
</comment>
<feature type="active site" evidence="4 5">
    <location>
        <position position="212"/>
    </location>
</feature>
<dbReference type="InterPro" id="IPR035909">
    <property type="entry name" value="CheB_C"/>
</dbReference>
<dbReference type="Pfam" id="PF01339">
    <property type="entry name" value="CheB_methylest"/>
    <property type="match status" value="1"/>
</dbReference>
<feature type="modified residue" description="4-aspartylphosphate" evidence="4 6">
    <location>
        <position position="55"/>
    </location>
</feature>
<evidence type="ECO:0000256" key="7">
    <source>
        <dbReference type="SAM" id="MobiDB-lite"/>
    </source>
</evidence>
<name>A0A1H9Y2V4_9FIRM</name>
<dbReference type="GO" id="GO:0000156">
    <property type="term" value="F:phosphorelay response regulator activity"/>
    <property type="evidence" value="ECO:0007669"/>
    <property type="project" value="InterPro"/>
</dbReference>
<proteinExistence type="inferred from homology"/>
<evidence type="ECO:0000256" key="1">
    <source>
        <dbReference type="ARBA" id="ARBA00022801"/>
    </source>
</evidence>
<evidence type="ECO:0000256" key="2">
    <source>
        <dbReference type="ARBA" id="ARBA00024867"/>
    </source>
</evidence>
<dbReference type="Gene3D" id="3.40.50.180">
    <property type="entry name" value="Methylesterase CheB, C-terminal domain"/>
    <property type="match status" value="1"/>
</dbReference>
<dbReference type="Proteomes" id="UP000199800">
    <property type="component" value="Unassembled WGS sequence"/>
</dbReference>
<evidence type="ECO:0000256" key="6">
    <source>
        <dbReference type="PROSITE-ProRule" id="PRU00169"/>
    </source>
</evidence>
<feature type="region of interest" description="Disordered" evidence="7">
    <location>
        <begin position="141"/>
        <end position="172"/>
    </location>
</feature>
<keyword evidence="4 6" id="KW-0597">Phosphoprotein</keyword>
<feature type="domain" description="Response regulatory" evidence="8">
    <location>
        <begin position="4"/>
        <end position="122"/>
    </location>
</feature>
<evidence type="ECO:0000256" key="4">
    <source>
        <dbReference type="HAMAP-Rule" id="MF_00099"/>
    </source>
</evidence>
<evidence type="ECO:0000256" key="3">
    <source>
        <dbReference type="ARBA" id="ARBA00048267"/>
    </source>
</evidence>
<feature type="compositionally biased region" description="Basic and acidic residues" evidence="7">
    <location>
        <begin position="149"/>
        <end position="163"/>
    </location>
</feature>
<dbReference type="SMART" id="SM00448">
    <property type="entry name" value="REC"/>
    <property type="match status" value="1"/>
</dbReference>
<dbReference type="EC" id="3.5.1.44" evidence="4"/>
<dbReference type="PROSITE" id="PS50122">
    <property type="entry name" value="CHEB"/>
    <property type="match status" value="1"/>
</dbReference>
<reference evidence="10 11" key="1">
    <citation type="submission" date="2016-10" db="EMBL/GenBank/DDBJ databases">
        <authorList>
            <person name="de Groot N.N."/>
        </authorList>
    </citation>
    <scope>NUCLEOTIDE SEQUENCE [LARGE SCALE GENOMIC DNA]</scope>
    <source>
        <strain evidence="10 11">DSM 1801</strain>
    </source>
</reference>
<dbReference type="InterPro" id="IPR000673">
    <property type="entry name" value="Sig_transdc_resp-reg_Me-estase"/>
</dbReference>
<dbReference type="PIRSF" id="PIRSF000876">
    <property type="entry name" value="RR_chemtxs_CheB"/>
    <property type="match status" value="1"/>
</dbReference>
<dbReference type="GO" id="GO:0008984">
    <property type="term" value="F:protein-glutamate methylesterase activity"/>
    <property type="evidence" value="ECO:0007669"/>
    <property type="project" value="UniProtKB-UniRule"/>
</dbReference>
<protein>
    <recommendedName>
        <fullName evidence="4">Protein-glutamate methylesterase/protein-glutamine glutaminase</fullName>
        <ecNumber evidence="4">3.1.1.61</ecNumber>
        <ecNumber evidence="4">3.5.1.44</ecNumber>
    </recommendedName>
</protein>
<dbReference type="InterPro" id="IPR001789">
    <property type="entry name" value="Sig_transdc_resp-reg_receiver"/>
</dbReference>
<organism evidence="10 11">
    <name type="scientific">[Clostridium] polysaccharolyticum</name>
    <dbReference type="NCBI Taxonomy" id="29364"/>
    <lineage>
        <taxon>Bacteria</taxon>
        <taxon>Bacillati</taxon>
        <taxon>Bacillota</taxon>
        <taxon>Clostridia</taxon>
        <taxon>Lachnospirales</taxon>
        <taxon>Lachnospiraceae</taxon>
    </lineage>
</organism>
<keyword evidence="11" id="KW-1185">Reference proteome</keyword>
<dbReference type="EC" id="3.1.1.61" evidence="4"/>
<keyword evidence="4 5" id="KW-0145">Chemotaxis</keyword>
<comment type="catalytic activity">
    <reaction evidence="3 4">
        <text>[protein]-L-glutamate 5-O-methyl ester + H2O = L-glutamyl-[protein] + methanol + H(+)</text>
        <dbReference type="Rhea" id="RHEA:23236"/>
        <dbReference type="Rhea" id="RHEA-COMP:10208"/>
        <dbReference type="Rhea" id="RHEA-COMP:10311"/>
        <dbReference type="ChEBI" id="CHEBI:15377"/>
        <dbReference type="ChEBI" id="CHEBI:15378"/>
        <dbReference type="ChEBI" id="CHEBI:17790"/>
        <dbReference type="ChEBI" id="CHEBI:29973"/>
        <dbReference type="ChEBI" id="CHEBI:82795"/>
        <dbReference type="EC" id="3.1.1.61"/>
    </reaction>
</comment>
<comment type="function">
    <text evidence="2">May play the central regulatory role in sporulation. It may be an element of the effector pathway responsible for the activation of sporulation genes in response to nutritional stress. Spo0A may act in concert with spo0H (a sigma factor) to control the expression of some genes that are critical to the sporulation process.</text>
</comment>
<comment type="PTM">
    <text evidence="4">Phosphorylated by CheA. Phosphorylation of the N-terminal regulatory domain activates the methylesterase activity.</text>
</comment>
<dbReference type="STRING" id="29364.SAMN04487772_101100"/>
<evidence type="ECO:0000259" key="8">
    <source>
        <dbReference type="PROSITE" id="PS50110"/>
    </source>
</evidence>
<dbReference type="RefSeq" id="WP_092475256.1">
    <property type="nucleotide sequence ID" value="NZ_FOHN01000001.1"/>
</dbReference>
<feature type="domain" description="CheB-type methylesterase" evidence="9">
    <location>
        <begin position="173"/>
        <end position="367"/>
    </location>
</feature>
<dbReference type="EMBL" id="FOHN01000001">
    <property type="protein sequence ID" value="SES63112.1"/>
    <property type="molecule type" value="Genomic_DNA"/>
</dbReference>
<evidence type="ECO:0000313" key="11">
    <source>
        <dbReference type="Proteomes" id="UP000199800"/>
    </source>
</evidence>
<evidence type="ECO:0000259" key="9">
    <source>
        <dbReference type="PROSITE" id="PS50122"/>
    </source>
</evidence>
<feature type="active site" evidence="4 5">
    <location>
        <position position="185"/>
    </location>
</feature>
<evidence type="ECO:0000256" key="5">
    <source>
        <dbReference type="PROSITE-ProRule" id="PRU00050"/>
    </source>
</evidence>
<dbReference type="PANTHER" id="PTHR42872:SF3">
    <property type="entry name" value="PROTEIN-GLUTAMATE METHYLESTERASE_PROTEIN-GLUTAMINE GLUTAMINASE 1"/>
    <property type="match status" value="1"/>
</dbReference>